<reference evidence="2 3" key="1">
    <citation type="submission" date="2012-10" db="EMBL/GenBank/DDBJ databases">
        <authorList>
            <person name="Zafar N."/>
            <person name="Inman J."/>
            <person name="Hall N."/>
            <person name="Lorenzi H."/>
            <person name="Caler E."/>
        </authorList>
    </citation>
    <scope>NUCLEOTIDE SEQUENCE [LARGE SCALE GENOMIC DNA]</scope>
    <source>
        <strain evidence="2 3">IP1</strain>
    </source>
</reference>
<feature type="region of interest" description="Disordered" evidence="1">
    <location>
        <begin position="275"/>
        <end position="320"/>
    </location>
</feature>
<dbReference type="Proteomes" id="UP000014680">
    <property type="component" value="Unassembled WGS sequence"/>
</dbReference>
<evidence type="ECO:0000313" key="3">
    <source>
        <dbReference type="Proteomes" id="UP000014680"/>
    </source>
</evidence>
<evidence type="ECO:0000256" key="1">
    <source>
        <dbReference type="SAM" id="MobiDB-lite"/>
    </source>
</evidence>
<evidence type="ECO:0000313" key="2">
    <source>
        <dbReference type="EMBL" id="ELP83705.1"/>
    </source>
</evidence>
<dbReference type="GeneID" id="14882629"/>
<gene>
    <name evidence="2" type="ORF">EIN_468490</name>
</gene>
<keyword evidence="3" id="KW-1185">Reference proteome</keyword>
<organism evidence="2 3">
    <name type="scientific">Entamoeba invadens IP1</name>
    <dbReference type="NCBI Taxonomy" id="370355"/>
    <lineage>
        <taxon>Eukaryota</taxon>
        <taxon>Amoebozoa</taxon>
        <taxon>Evosea</taxon>
        <taxon>Archamoebae</taxon>
        <taxon>Mastigamoebida</taxon>
        <taxon>Entamoebidae</taxon>
        <taxon>Entamoeba</taxon>
    </lineage>
</organism>
<dbReference type="AlphaFoldDB" id="A0A0A1TUI8"/>
<evidence type="ECO:0008006" key="4">
    <source>
        <dbReference type="Google" id="ProtNLM"/>
    </source>
</evidence>
<protein>
    <recommendedName>
        <fullName evidence="4">VHS domain-containing protein</fullName>
    </recommendedName>
</protein>
<proteinExistence type="predicted"/>
<feature type="compositionally biased region" description="Acidic residues" evidence="1">
    <location>
        <begin position="306"/>
        <end position="320"/>
    </location>
</feature>
<dbReference type="InterPro" id="IPR008942">
    <property type="entry name" value="ENTH_VHS"/>
</dbReference>
<accession>A0A0A1TUI8</accession>
<dbReference type="Gene3D" id="1.25.40.90">
    <property type="match status" value="1"/>
</dbReference>
<dbReference type="KEGG" id="eiv:EIN_468490"/>
<dbReference type="VEuPathDB" id="AmoebaDB:EIN_468490"/>
<sequence>MAKKQSMPLSQLFDITVNESNKEINKKNIASIVKVAASVSNAPAVIRVLIVNKMKAYCTGFIPIKEMFYTLSLAGDLFDNAAPFQAQVCHKEFTAMFELSTNIGKIRKSTPPDMVQEKALSLLLNWGSVHGSSCPEYKSMYEKYEKKGFFKILEKEGVTDDEKNALEKMSIADLASEITKIGKEIQVALTKEPSTTNTNNAKVLHKKASALKSTFEDTFAKYQQTPHTPEEVEKYKKLNSEFGTYVSQIEIISKTSNSKKRNSLTLTTDKKDKKGLKIKVTGDKADKKEKKHHGLFGRKKPKKGDVDDDSEEEEQCQSVL</sequence>
<dbReference type="EMBL" id="KB207240">
    <property type="protein sequence ID" value="ELP83705.1"/>
    <property type="molecule type" value="Genomic_DNA"/>
</dbReference>
<feature type="compositionally biased region" description="Basic residues" evidence="1">
    <location>
        <begin position="289"/>
        <end position="302"/>
    </location>
</feature>
<dbReference type="SUPFAM" id="SSF48464">
    <property type="entry name" value="ENTH/VHS domain"/>
    <property type="match status" value="1"/>
</dbReference>
<name>A0A0A1TUI8_ENTIV</name>
<dbReference type="RefSeq" id="XP_004183051.1">
    <property type="nucleotide sequence ID" value="XM_004183003.1"/>
</dbReference>